<evidence type="ECO:0000313" key="7">
    <source>
        <dbReference type="EMBL" id="MEE6714650.1"/>
    </source>
</evidence>
<dbReference type="PANTHER" id="PTHR48075:SF5">
    <property type="entry name" value="3-HYDROXYBUTYRYL-COA DEHYDROGENASE"/>
    <property type="match status" value="1"/>
</dbReference>
<name>A0A510TUX1_9LACO</name>
<feature type="domain" description="3-hydroxyacyl-CoA dehydrogenase C-terminal" evidence="5">
    <location>
        <begin position="188"/>
        <end position="281"/>
    </location>
</feature>
<dbReference type="EMBL" id="JAQSGK010000003">
    <property type="protein sequence ID" value="MEE6714650.1"/>
    <property type="molecule type" value="Genomic_DNA"/>
</dbReference>
<dbReference type="EC" id="1.1.1.35" evidence="8"/>
<dbReference type="AlphaFoldDB" id="A0A510TUX1"/>
<dbReference type="KEGG" id="lhb:D1010_16185"/>
<sequence>MTLKKIMVAGGGTLGSQIAYQAAFHGKDVILYDISDEALMQARERIEKLSPSYQFDLRATPEMTDQAESRIQLTKDMPAAAADVDLVIESIPEVPKIKKAFYQQLAPLLPEKALIATNSSTFLPSTFAADTGRPDKYLALHFANTIWLRNTVEIMGHPGTDMGVVNALFDFSREIGMIPVILHKEQPGYILNSLLVPFLNAAYKLWGTDVADAHTIDRVWMLATGAPRGPFAVIDVVGLRTSYEIFSQQTDPVSIAVAAKIKDRINRGYLGMESGQGFYHYPNPEYMQSGFLTGEGRTTTLA</sequence>
<dbReference type="NCBIfam" id="NF006143">
    <property type="entry name" value="PRK08293.1"/>
    <property type="match status" value="1"/>
</dbReference>
<organism evidence="8 9">
    <name type="scientific">Schleiferilactobacillus harbinensis</name>
    <dbReference type="NCBI Taxonomy" id="304207"/>
    <lineage>
        <taxon>Bacteria</taxon>
        <taxon>Bacillati</taxon>
        <taxon>Bacillota</taxon>
        <taxon>Bacilli</taxon>
        <taxon>Lactobacillales</taxon>
        <taxon>Lactobacillaceae</taxon>
        <taxon>Schleiferilactobacillus</taxon>
    </lineage>
</organism>
<evidence type="ECO:0000313" key="8">
    <source>
        <dbReference type="EMBL" id="QFR24792.1"/>
    </source>
</evidence>
<dbReference type="Pfam" id="PF02737">
    <property type="entry name" value="3HCDH_N"/>
    <property type="match status" value="1"/>
</dbReference>
<evidence type="ECO:0000259" key="5">
    <source>
        <dbReference type="Pfam" id="PF00725"/>
    </source>
</evidence>
<feature type="site" description="Important for catalytic activity" evidence="4">
    <location>
        <position position="141"/>
    </location>
</feature>
<dbReference type="GO" id="GO:0006631">
    <property type="term" value="P:fatty acid metabolic process"/>
    <property type="evidence" value="ECO:0007669"/>
    <property type="project" value="InterPro"/>
</dbReference>
<dbReference type="GO" id="GO:0070403">
    <property type="term" value="F:NAD+ binding"/>
    <property type="evidence" value="ECO:0007669"/>
    <property type="project" value="InterPro"/>
</dbReference>
<gene>
    <name evidence="8" type="ORF">D1010_16185</name>
    <name evidence="7" type="ORF">PS435_02155</name>
</gene>
<accession>A0A510TUX1</accession>
<dbReference type="InterPro" id="IPR013328">
    <property type="entry name" value="6PGD_dom2"/>
</dbReference>
<keyword evidence="10" id="KW-1185">Reference proteome</keyword>
<dbReference type="PIRSF" id="PIRSF000105">
    <property type="entry name" value="HCDH"/>
    <property type="match status" value="1"/>
</dbReference>
<evidence type="ECO:0000256" key="2">
    <source>
        <dbReference type="ARBA" id="ARBA00009463"/>
    </source>
</evidence>
<proteinExistence type="inferred from homology"/>
<reference evidence="8 9" key="1">
    <citation type="submission" date="2019-10" db="EMBL/GenBank/DDBJ databases">
        <title>The completed genome of Lactobacillus harbinensis M1.</title>
        <authorList>
            <person name="Zheng Y."/>
        </authorList>
    </citation>
    <scope>NUCLEOTIDE SEQUENCE [LARGE SCALE GENOMIC DNA]</scope>
    <source>
        <strain evidence="8 9">M1</strain>
    </source>
</reference>
<dbReference type="SUPFAM" id="SSF51735">
    <property type="entry name" value="NAD(P)-binding Rossmann-fold domains"/>
    <property type="match status" value="1"/>
</dbReference>
<feature type="domain" description="3-hydroxyacyl-CoA dehydrogenase NAD binding" evidence="6">
    <location>
        <begin position="5"/>
        <end position="184"/>
    </location>
</feature>
<dbReference type="InterPro" id="IPR036291">
    <property type="entry name" value="NAD(P)-bd_dom_sf"/>
</dbReference>
<dbReference type="Gene3D" id="1.10.1040.10">
    <property type="entry name" value="N-(1-d-carboxylethyl)-l-norvaline Dehydrogenase, domain 2"/>
    <property type="match status" value="1"/>
</dbReference>
<evidence type="ECO:0000313" key="9">
    <source>
        <dbReference type="Proteomes" id="UP000326779"/>
    </source>
</evidence>
<evidence type="ECO:0000259" key="6">
    <source>
        <dbReference type="Pfam" id="PF02737"/>
    </source>
</evidence>
<dbReference type="InterPro" id="IPR022694">
    <property type="entry name" value="3-OHacyl-CoA_DH"/>
</dbReference>
<dbReference type="Pfam" id="PF00725">
    <property type="entry name" value="3HCDH"/>
    <property type="match status" value="1"/>
</dbReference>
<evidence type="ECO:0000256" key="4">
    <source>
        <dbReference type="PIRSR" id="PIRSR000105-1"/>
    </source>
</evidence>
<keyword evidence="3 8" id="KW-0560">Oxidoreductase</keyword>
<dbReference type="InterPro" id="IPR006176">
    <property type="entry name" value="3-OHacyl-CoA_DH_NAD-bd"/>
</dbReference>
<evidence type="ECO:0000256" key="1">
    <source>
        <dbReference type="ARBA" id="ARBA00005086"/>
    </source>
</evidence>
<dbReference type="GeneID" id="78510315"/>
<reference evidence="7 10" key="2">
    <citation type="submission" date="2023-02" db="EMBL/GenBank/DDBJ databases">
        <title>The predominant lactic acid bacteria and yeasts involved in the spontaneous fermentation of millet during the production of the traditional porridge Hausa koko in Ghana.</title>
        <authorList>
            <person name="Atter A."/>
            <person name="Diaz M."/>
        </authorList>
    </citation>
    <scope>NUCLEOTIDE SEQUENCE [LARGE SCALE GENOMIC DNA]</scope>
    <source>
        <strain evidence="7 10">FI11640</strain>
    </source>
</reference>
<comment type="similarity">
    <text evidence="2">Belongs to the 3-hydroxyacyl-CoA dehydrogenase family.</text>
</comment>
<dbReference type="InterPro" id="IPR006108">
    <property type="entry name" value="3HC_DH_C"/>
</dbReference>
<dbReference type="Proteomes" id="UP000326779">
    <property type="component" value="Chromosome"/>
</dbReference>
<dbReference type="GO" id="GO:0003857">
    <property type="term" value="F:(3S)-3-hydroxyacyl-CoA dehydrogenase (NAD+) activity"/>
    <property type="evidence" value="ECO:0007669"/>
    <property type="project" value="UniProtKB-EC"/>
</dbReference>
<dbReference type="RefSeq" id="WP_063517025.1">
    <property type="nucleotide sequence ID" value="NZ_BJTX01000026.1"/>
</dbReference>
<evidence type="ECO:0000256" key="3">
    <source>
        <dbReference type="ARBA" id="ARBA00023002"/>
    </source>
</evidence>
<evidence type="ECO:0000313" key="10">
    <source>
        <dbReference type="Proteomes" id="UP001330016"/>
    </source>
</evidence>
<comment type="pathway">
    <text evidence="1">Lipid metabolism; butanoate metabolism.</text>
</comment>
<protein>
    <submittedName>
        <fullName evidence="8">3-hydroxyacyl-CoA dehydrogenase</fullName>
        <ecNumber evidence="8">1.1.1.35</ecNumber>
    </submittedName>
</protein>
<dbReference type="PANTHER" id="PTHR48075">
    <property type="entry name" value="3-HYDROXYACYL-COA DEHYDROGENASE FAMILY PROTEIN"/>
    <property type="match status" value="1"/>
</dbReference>
<dbReference type="Gene3D" id="3.40.50.720">
    <property type="entry name" value="NAD(P)-binding Rossmann-like Domain"/>
    <property type="match status" value="1"/>
</dbReference>
<dbReference type="InterPro" id="IPR008927">
    <property type="entry name" value="6-PGluconate_DH-like_C_sf"/>
</dbReference>
<dbReference type="SUPFAM" id="SSF48179">
    <property type="entry name" value="6-phosphogluconate dehydrogenase C-terminal domain-like"/>
    <property type="match status" value="1"/>
</dbReference>
<dbReference type="Proteomes" id="UP001330016">
    <property type="component" value="Unassembled WGS sequence"/>
</dbReference>
<dbReference type="EMBL" id="CP045143">
    <property type="protein sequence ID" value="QFR24792.1"/>
    <property type="molecule type" value="Genomic_DNA"/>
</dbReference>